<dbReference type="AlphaFoldDB" id="A0A167YUP5"/>
<dbReference type="EMBL" id="LVJE01000006">
    <property type="protein sequence ID" value="OAB29809.1"/>
    <property type="molecule type" value="Genomic_DNA"/>
</dbReference>
<name>A0A167YUP5_9FLAO</name>
<dbReference type="Proteomes" id="UP000077164">
    <property type="component" value="Unassembled WGS sequence"/>
</dbReference>
<accession>A0A167YUP5</accession>
<sequence length="60" mass="7045">MSNLEKSCLFAQSINQKWDDLKKELDKCPNAFELKYDEEKGYCLVIDLDVVIQHQENLNP</sequence>
<proteinExistence type="predicted"/>
<comment type="caution">
    <text evidence="1">The sequence shown here is derived from an EMBL/GenBank/DDBJ whole genome shotgun (WGS) entry which is preliminary data.</text>
</comment>
<evidence type="ECO:0000313" key="1">
    <source>
        <dbReference type="EMBL" id="OAB29809.1"/>
    </source>
</evidence>
<dbReference type="RefSeq" id="WP_066077166.1">
    <property type="nucleotide sequence ID" value="NZ_FRDK01000007.1"/>
</dbReference>
<organism evidence="1 2">
    <name type="scientific">Flavobacterium fryxellicola</name>
    <dbReference type="NCBI Taxonomy" id="249352"/>
    <lineage>
        <taxon>Bacteria</taxon>
        <taxon>Pseudomonadati</taxon>
        <taxon>Bacteroidota</taxon>
        <taxon>Flavobacteriia</taxon>
        <taxon>Flavobacteriales</taxon>
        <taxon>Flavobacteriaceae</taxon>
        <taxon>Flavobacterium</taxon>
    </lineage>
</organism>
<protein>
    <submittedName>
        <fullName evidence="1">Uncharacterized protein</fullName>
    </submittedName>
</protein>
<reference evidence="1 2" key="1">
    <citation type="submission" date="2016-03" db="EMBL/GenBank/DDBJ databases">
        <title>Draft genome sequence of Flavobacterium fryxellicola DSM 16209.</title>
        <authorList>
            <person name="Shin S.-K."/>
            <person name="Yi H."/>
        </authorList>
    </citation>
    <scope>NUCLEOTIDE SEQUENCE [LARGE SCALE GENOMIC DNA]</scope>
    <source>
        <strain evidence="1 2">DSM 16209</strain>
    </source>
</reference>
<gene>
    <name evidence="1" type="ORF">FBFR_03565</name>
</gene>
<keyword evidence="2" id="KW-1185">Reference proteome</keyword>
<evidence type="ECO:0000313" key="2">
    <source>
        <dbReference type="Proteomes" id="UP000077164"/>
    </source>
</evidence>